<dbReference type="InterPro" id="IPR053264">
    <property type="entry name" value="Lipoate-ligase_2_inactive"/>
</dbReference>
<dbReference type="RefSeq" id="WP_100742294.1">
    <property type="nucleotide sequence ID" value="NZ_NPDW01000001.1"/>
</dbReference>
<dbReference type="SUPFAM" id="SSF55681">
    <property type="entry name" value="Class II aaRS and biotin synthetases"/>
    <property type="match status" value="1"/>
</dbReference>
<dbReference type="InterPro" id="IPR004143">
    <property type="entry name" value="BPL_LPL_catalytic"/>
</dbReference>
<accession>A0A2N0AM81</accession>
<evidence type="ECO:0000259" key="1">
    <source>
        <dbReference type="PROSITE" id="PS51733"/>
    </source>
</evidence>
<comment type="caution">
    <text evidence="2">The sequence shown here is derived from an EMBL/GenBank/DDBJ whole genome shotgun (WGS) entry which is preliminary data.</text>
</comment>
<dbReference type="PANTHER" id="PTHR43506">
    <property type="entry name" value="BIOTIN/LIPOATE A/B PROTEIN LIGASE FAMILY"/>
    <property type="match status" value="1"/>
</dbReference>
<dbReference type="Pfam" id="PF21948">
    <property type="entry name" value="LplA-B_cat"/>
    <property type="match status" value="1"/>
</dbReference>
<dbReference type="OrthoDB" id="9788148at2"/>
<keyword evidence="2" id="KW-0436">Ligase</keyword>
<protein>
    <submittedName>
        <fullName evidence="2">Lipoate--protein ligase</fullName>
    </submittedName>
</protein>
<dbReference type="GO" id="GO:0016874">
    <property type="term" value="F:ligase activity"/>
    <property type="evidence" value="ECO:0007669"/>
    <property type="project" value="UniProtKB-KW"/>
</dbReference>
<dbReference type="EMBL" id="NPDX01000001">
    <property type="protein sequence ID" value="PJZ85393.1"/>
    <property type="molecule type" value="Genomic_DNA"/>
</dbReference>
<organism evidence="2 3">
    <name type="scientific">Leptospira harrisiae</name>
    <dbReference type="NCBI Taxonomy" id="2023189"/>
    <lineage>
        <taxon>Bacteria</taxon>
        <taxon>Pseudomonadati</taxon>
        <taxon>Spirochaetota</taxon>
        <taxon>Spirochaetia</taxon>
        <taxon>Leptospirales</taxon>
        <taxon>Leptospiraceae</taxon>
        <taxon>Leptospira</taxon>
    </lineage>
</organism>
<proteinExistence type="predicted"/>
<dbReference type="InterPro" id="IPR045864">
    <property type="entry name" value="aa-tRNA-synth_II/BPL/LPL"/>
</dbReference>
<dbReference type="PROSITE" id="PS51733">
    <property type="entry name" value="BPL_LPL_CATALYTIC"/>
    <property type="match status" value="1"/>
</dbReference>
<dbReference type="AlphaFoldDB" id="A0A2N0AM81"/>
<sequence length="292" mass="33631">MNSKVFFFPEIPPRSPYYNLAIEEAIALKLVSEGITAGVRLWKNPDSIILGLSENPFRNIKEEVVVRYETVARSIGFHKKPKPNFCYIARRASGGGTVFHSLTGNINYSLYFNLDMRKDLFPVKDSYDILLGIVAKSLGKQNIQCFPKGKSDLVLEKNGIFKKISGNAQFRKRNCIVQHGTLILEDQLIERVAEVLHHPPEEPEYRKERGHKDFLTSLPDFFSENIWAKDLIREVFSYLGEPGPETPEDFSKISFFGPDFSTFRKHVLQESESIRKKKYQNPEYTLHREIPT</sequence>
<dbReference type="PANTHER" id="PTHR43506:SF1">
    <property type="entry name" value="BPL_LPL CATALYTIC DOMAIN-CONTAINING PROTEIN"/>
    <property type="match status" value="1"/>
</dbReference>
<dbReference type="Proteomes" id="UP000232145">
    <property type="component" value="Unassembled WGS sequence"/>
</dbReference>
<reference evidence="2 3" key="1">
    <citation type="submission" date="2017-07" db="EMBL/GenBank/DDBJ databases">
        <title>Leptospira spp. isolated from tropical soils.</title>
        <authorList>
            <person name="Thibeaux R."/>
            <person name="Iraola G."/>
            <person name="Ferres I."/>
            <person name="Bierque E."/>
            <person name="Girault D."/>
            <person name="Soupe-Gilbert M.-E."/>
            <person name="Picardeau M."/>
            <person name="Goarant C."/>
        </authorList>
    </citation>
    <scope>NUCLEOTIDE SEQUENCE [LARGE SCALE GENOMIC DNA]</scope>
    <source>
        <strain evidence="2 3">FH2-B-A1</strain>
    </source>
</reference>
<dbReference type="Gene3D" id="3.30.930.10">
    <property type="entry name" value="Bira Bifunctional Protein, Domain 2"/>
    <property type="match status" value="1"/>
</dbReference>
<evidence type="ECO:0000313" key="3">
    <source>
        <dbReference type="Proteomes" id="UP000232145"/>
    </source>
</evidence>
<evidence type="ECO:0000313" key="2">
    <source>
        <dbReference type="EMBL" id="PJZ85393.1"/>
    </source>
</evidence>
<dbReference type="UniPathway" id="UPA00537">
    <property type="reaction ID" value="UER00595"/>
</dbReference>
<keyword evidence="3" id="KW-1185">Reference proteome</keyword>
<feature type="domain" description="BPL/LPL catalytic" evidence="1">
    <location>
        <begin position="33"/>
        <end position="226"/>
    </location>
</feature>
<name>A0A2N0AM81_9LEPT</name>
<gene>
    <name evidence="2" type="ORF">CH364_03905</name>
</gene>